<accession>A0A2N0CYI5</accession>
<evidence type="ECO:0000313" key="2">
    <source>
        <dbReference type="Proteomes" id="UP000232164"/>
    </source>
</evidence>
<dbReference type="Proteomes" id="UP000232164">
    <property type="component" value="Unassembled WGS sequence"/>
</dbReference>
<protein>
    <recommendedName>
        <fullName evidence="3">DUF3606 domain-containing protein</fullName>
    </recommendedName>
</protein>
<name>A0A2N0CYI5_RHISU</name>
<sequence>MQRRQQIEQETRKKISDPYDVDYFAKKHGISLKDAARIINLHRSDRDSSDRAAYHLKDSC</sequence>
<comment type="caution">
    <text evidence="1">The sequence shown here is derived from an EMBL/GenBank/DDBJ whole genome shotgun (WGS) entry which is preliminary data.</text>
</comment>
<proteinExistence type="predicted"/>
<organism evidence="1 2">
    <name type="scientific">Rhizobium sullae</name>
    <name type="common">Rhizobium hedysari</name>
    <dbReference type="NCBI Taxonomy" id="50338"/>
    <lineage>
        <taxon>Bacteria</taxon>
        <taxon>Pseudomonadati</taxon>
        <taxon>Pseudomonadota</taxon>
        <taxon>Alphaproteobacteria</taxon>
        <taxon>Hyphomicrobiales</taxon>
        <taxon>Rhizobiaceae</taxon>
        <taxon>Rhizobium/Agrobacterium group</taxon>
        <taxon>Rhizobium</taxon>
    </lineage>
</organism>
<evidence type="ECO:0000313" key="1">
    <source>
        <dbReference type="EMBL" id="PKA38920.1"/>
    </source>
</evidence>
<reference evidence="1 2" key="2">
    <citation type="submission" date="2017-12" db="EMBL/GenBank/DDBJ databases">
        <title>Genome sequence of Rhizobium sullae HCNT1 isolated from Sulla coronaria nodules and featuring peculiar denitrification phenotypes.</title>
        <authorList>
            <person name="De Diego-Diaz B."/>
            <person name="Treu L."/>
            <person name="Campanaro S."/>
            <person name="Da Silva Duarte V."/>
            <person name="Basaglia M."/>
            <person name="Favaro L."/>
            <person name="Casella S."/>
            <person name="Squartini A."/>
        </authorList>
    </citation>
    <scope>NUCLEOTIDE SEQUENCE [LARGE SCALE GENOMIC DNA]</scope>
    <source>
        <strain evidence="1 2">HCNT1</strain>
    </source>
</reference>
<gene>
    <name evidence="1" type="ORF">CWR43_35715</name>
</gene>
<reference evidence="1 2" key="1">
    <citation type="submission" date="2017-11" db="EMBL/GenBank/DDBJ databases">
        <authorList>
            <person name="Han C.G."/>
        </authorList>
    </citation>
    <scope>NUCLEOTIDE SEQUENCE [LARGE SCALE GENOMIC DNA]</scope>
    <source>
        <strain evidence="1 2">HCNT1</strain>
    </source>
</reference>
<dbReference type="AlphaFoldDB" id="A0A2N0CYI5"/>
<dbReference type="EMBL" id="PIQN01000038">
    <property type="protein sequence ID" value="PKA38920.1"/>
    <property type="molecule type" value="Genomic_DNA"/>
</dbReference>
<evidence type="ECO:0008006" key="3">
    <source>
        <dbReference type="Google" id="ProtNLM"/>
    </source>
</evidence>